<dbReference type="Pfam" id="PF01074">
    <property type="entry name" value="Glyco_hydro_38N"/>
    <property type="match status" value="1"/>
</dbReference>
<evidence type="ECO:0000256" key="1">
    <source>
        <dbReference type="SAM" id="SignalP"/>
    </source>
</evidence>
<dbReference type="GeneTree" id="ENSGT01030000234638"/>
<dbReference type="GO" id="GO:0006013">
    <property type="term" value="P:mannose metabolic process"/>
    <property type="evidence" value="ECO:0007669"/>
    <property type="project" value="InterPro"/>
</dbReference>
<dbReference type="Ensembl" id="ENSBMST00010005464.1">
    <property type="protein sequence ID" value="ENSBMSP00010004962.1"/>
    <property type="gene ID" value="ENSBMSG00010003653.1"/>
</dbReference>
<organism evidence="3">
    <name type="scientific">Balaenoptera musculus</name>
    <name type="common">Blue whale</name>
    <dbReference type="NCBI Taxonomy" id="9771"/>
    <lineage>
        <taxon>Eukaryota</taxon>
        <taxon>Metazoa</taxon>
        <taxon>Chordata</taxon>
        <taxon>Craniata</taxon>
        <taxon>Vertebrata</taxon>
        <taxon>Euteleostomi</taxon>
        <taxon>Mammalia</taxon>
        <taxon>Eutheria</taxon>
        <taxon>Laurasiatheria</taxon>
        <taxon>Artiodactyla</taxon>
        <taxon>Whippomorpha</taxon>
        <taxon>Cetacea</taxon>
        <taxon>Mysticeti</taxon>
        <taxon>Balaenopteridae</taxon>
        <taxon>Balaenoptera</taxon>
    </lineage>
</organism>
<dbReference type="InterPro" id="IPR011330">
    <property type="entry name" value="Glyco_hydro/deAcase_b/a-brl"/>
</dbReference>
<evidence type="ECO:0000313" key="3">
    <source>
        <dbReference type="Ensembl" id="ENSBMSP00010004962.1"/>
    </source>
</evidence>
<protein>
    <recommendedName>
        <fullName evidence="2">Glycoside hydrolase family 38 N-terminal domain-containing protein</fullName>
    </recommendedName>
</protein>
<dbReference type="InterPro" id="IPR050843">
    <property type="entry name" value="Glycosyl_Hydrlase_38"/>
</dbReference>
<feature type="chain" id="PRO_5034350767" description="Glycoside hydrolase family 38 N-terminal domain-containing protein" evidence="1">
    <location>
        <begin position="26"/>
        <end position="214"/>
    </location>
</feature>
<sequence length="214" mass="24889">LGQGPLSWLPLFTQLALLWPRGALPTPPVRVFVVPHGHMDVGWLHRVEESMGAYVTNVYTSVVEGLTRKRQHRFIVVEQEFFRLWWDGITSDKEQRQVRQLLAQRCLEFVLRGQVMHDEAVTHFDDQILYKAYLFAEGHGFLYETFGIWPQFSWQVDPSGASALFALAGFSAHIISWSDYDLKEALQLVWQWSRSQLAQQEIFTHVLDQYSYCS</sequence>
<dbReference type="SUPFAM" id="SSF88713">
    <property type="entry name" value="Glycoside hydrolase/deacetylase"/>
    <property type="match status" value="1"/>
</dbReference>
<dbReference type="GO" id="GO:0004559">
    <property type="term" value="F:alpha-mannosidase activity"/>
    <property type="evidence" value="ECO:0007669"/>
    <property type="project" value="InterPro"/>
</dbReference>
<dbReference type="AlphaFoldDB" id="A0A8C0HV50"/>
<feature type="domain" description="Glycoside hydrolase family 38 N-terminal" evidence="2">
    <location>
        <begin position="31"/>
        <end position="212"/>
    </location>
</feature>
<name>A0A8C0HV50_BALMU</name>
<dbReference type="Gene3D" id="3.20.110.10">
    <property type="entry name" value="Glycoside hydrolase 38, N terminal domain"/>
    <property type="match status" value="1"/>
</dbReference>
<dbReference type="InterPro" id="IPR000602">
    <property type="entry name" value="Glyco_hydro_38_N"/>
</dbReference>
<reference evidence="3" key="1">
    <citation type="submission" date="2023-09" db="UniProtKB">
        <authorList>
            <consortium name="Ensembl"/>
        </authorList>
    </citation>
    <scope>IDENTIFICATION</scope>
</reference>
<feature type="signal peptide" evidence="1">
    <location>
        <begin position="1"/>
        <end position="25"/>
    </location>
</feature>
<dbReference type="PANTHER" id="PTHR11607">
    <property type="entry name" value="ALPHA-MANNOSIDASE"/>
    <property type="match status" value="1"/>
</dbReference>
<proteinExistence type="predicted"/>
<dbReference type="PANTHER" id="PTHR11607:SF28">
    <property type="entry name" value="EPIDIDYMIS-SPECIFIC ALPHA-MANNOSIDASE"/>
    <property type="match status" value="1"/>
</dbReference>
<keyword evidence="1" id="KW-0732">Signal</keyword>
<accession>A0A8C0HV50</accession>
<dbReference type="InterPro" id="IPR027291">
    <property type="entry name" value="Glyco_hydro_38_N_sf"/>
</dbReference>
<dbReference type="OMA" id="GRISWDT"/>
<evidence type="ECO:0000259" key="2">
    <source>
        <dbReference type="Pfam" id="PF01074"/>
    </source>
</evidence>
<dbReference type="GO" id="GO:0005764">
    <property type="term" value="C:lysosome"/>
    <property type="evidence" value="ECO:0007669"/>
    <property type="project" value="TreeGrafter"/>
</dbReference>